<evidence type="ECO:0000313" key="9">
    <source>
        <dbReference type="EMBL" id="CAG8476437.1"/>
    </source>
</evidence>
<dbReference type="EMBL" id="CAJVPP010000377">
    <property type="protein sequence ID" value="CAG8476437.1"/>
    <property type="molecule type" value="Genomic_DNA"/>
</dbReference>
<evidence type="ECO:0000256" key="5">
    <source>
        <dbReference type="ARBA" id="ARBA00023274"/>
    </source>
</evidence>
<feature type="compositionally biased region" description="Basic and acidic residues" evidence="8">
    <location>
        <begin position="105"/>
        <end position="119"/>
    </location>
</feature>
<keyword evidence="4" id="KW-0496">Mitochondrion</keyword>
<comment type="subcellular location">
    <subcellularLocation>
        <location evidence="1">Mitochondrion</location>
    </subcellularLocation>
</comment>
<dbReference type="GO" id="GO:0005762">
    <property type="term" value="C:mitochondrial large ribosomal subunit"/>
    <property type="evidence" value="ECO:0007669"/>
    <property type="project" value="TreeGrafter"/>
</dbReference>
<evidence type="ECO:0000256" key="7">
    <source>
        <dbReference type="ARBA" id="ARBA00035179"/>
    </source>
</evidence>
<gene>
    <name evidence="9" type="ORF">FMOSSE_LOCUS2782</name>
</gene>
<dbReference type="PANTHER" id="PTHR28595">
    <property type="entry name" value="39S RIBOSOMAL PROTEIN L54, MITOCHONDRIAL"/>
    <property type="match status" value="1"/>
</dbReference>
<sequence>MNKVPSKLRASSLIYKPNHKNFRPLSFSNTFSYSSESKLKPQQIQSIAPAGTILKGLNFYKNGADPIALPDDEYPGWLWEILDKEKEEQLRNDVHSRQYHRKQRRDLIKDNNFDRNKKK</sequence>
<reference evidence="9" key="1">
    <citation type="submission" date="2021-06" db="EMBL/GenBank/DDBJ databases">
        <authorList>
            <person name="Kallberg Y."/>
            <person name="Tangrot J."/>
            <person name="Rosling A."/>
        </authorList>
    </citation>
    <scope>NUCLEOTIDE SEQUENCE</scope>
    <source>
        <strain evidence="9">87-6 pot B 2015</strain>
    </source>
</reference>
<evidence type="ECO:0000256" key="2">
    <source>
        <dbReference type="ARBA" id="ARBA00022946"/>
    </source>
</evidence>
<dbReference type="Pfam" id="PF08561">
    <property type="entry name" value="Ribosomal_L37"/>
    <property type="match status" value="1"/>
</dbReference>
<evidence type="ECO:0000256" key="1">
    <source>
        <dbReference type="ARBA" id="ARBA00004173"/>
    </source>
</evidence>
<feature type="region of interest" description="Disordered" evidence="8">
    <location>
        <begin position="90"/>
        <end position="119"/>
    </location>
</feature>
<evidence type="ECO:0000256" key="4">
    <source>
        <dbReference type="ARBA" id="ARBA00023128"/>
    </source>
</evidence>
<keyword evidence="2" id="KW-0809">Transit peptide</keyword>
<dbReference type="Proteomes" id="UP000789375">
    <property type="component" value="Unassembled WGS sequence"/>
</dbReference>
<comment type="similarity">
    <text evidence="6">Belongs to the mitochondrion-specific ribosomal protein mL54 family.</text>
</comment>
<dbReference type="GO" id="GO:0003735">
    <property type="term" value="F:structural constituent of ribosome"/>
    <property type="evidence" value="ECO:0007669"/>
    <property type="project" value="TreeGrafter"/>
</dbReference>
<protein>
    <recommendedName>
        <fullName evidence="7">Large ribosomal subunit protein mL54</fullName>
    </recommendedName>
</protein>
<evidence type="ECO:0000313" key="10">
    <source>
        <dbReference type="Proteomes" id="UP000789375"/>
    </source>
</evidence>
<evidence type="ECO:0000256" key="6">
    <source>
        <dbReference type="ARBA" id="ARBA00033752"/>
    </source>
</evidence>
<dbReference type="InterPro" id="IPR013870">
    <property type="entry name" value="Ribosomal_mL54"/>
</dbReference>
<dbReference type="AlphaFoldDB" id="A0A9N8WA87"/>
<dbReference type="PANTHER" id="PTHR28595:SF1">
    <property type="entry name" value="LARGE RIBOSOMAL SUBUNIT PROTEIN ML54"/>
    <property type="match status" value="1"/>
</dbReference>
<organism evidence="9 10">
    <name type="scientific">Funneliformis mosseae</name>
    <name type="common">Endomycorrhizal fungus</name>
    <name type="synonym">Glomus mosseae</name>
    <dbReference type="NCBI Taxonomy" id="27381"/>
    <lineage>
        <taxon>Eukaryota</taxon>
        <taxon>Fungi</taxon>
        <taxon>Fungi incertae sedis</taxon>
        <taxon>Mucoromycota</taxon>
        <taxon>Glomeromycotina</taxon>
        <taxon>Glomeromycetes</taxon>
        <taxon>Glomerales</taxon>
        <taxon>Glomeraceae</taxon>
        <taxon>Funneliformis</taxon>
    </lineage>
</organism>
<accession>A0A9N8WA87</accession>
<comment type="caution">
    <text evidence="9">The sequence shown here is derived from an EMBL/GenBank/DDBJ whole genome shotgun (WGS) entry which is preliminary data.</text>
</comment>
<name>A0A9N8WA87_FUNMO</name>
<evidence type="ECO:0000256" key="8">
    <source>
        <dbReference type="SAM" id="MobiDB-lite"/>
    </source>
</evidence>
<proteinExistence type="inferred from homology"/>
<keyword evidence="3" id="KW-0689">Ribosomal protein</keyword>
<keyword evidence="10" id="KW-1185">Reference proteome</keyword>
<evidence type="ECO:0000256" key="3">
    <source>
        <dbReference type="ARBA" id="ARBA00022980"/>
    </source>
</evidence>
<keyword evidence="5" id="KW-0687">Ribonucleoprotein</keyword>